<dbReference type="EMBL" id="JAAMRR010000555">
    <property type="protein sequence ID" value="NGX95657.1"/>
    <property type="molecule type" value="Genomic_DNA"/>
</dbReference>
<keyword evidence="6" id="KW-1185">Reference proteome</keyword>
<evidence type="ECO:0000256" key="2">
    <source>
        <dbReference type="ARBA" id="ARBA00023067"/>
    </source>
</evidence>
<proteinExistence type="inferred from homology"/>
<dbReference type="CDD" id="cd13831">
    <property type="entry name" value="HU"/>
    <property type="match status" value="1"/>
</dbReference>
<gene>
    <name evidence="5" type="ORF">G4V63_10635</name>
</gene>
<dbReference type="SMART" id="SM00411">
    <property type="entry name" value="BHL"/>
    <property type="match status" value="1"/>
</dbReference>
<keyword evidence="2" id="KW-0226">DNA condensation</keyword>
<dbReference type="SUPFAM" id="SSF47729">
    <property type="entry name" value="IHF-like DNA-binding proteins"/>
    <property type="match status" value="1"/>
</dbReference>
<dbReference type="AlphaFoldDB" id="A0A7C9RF99"/>
<accession>A0A7C9RF99</accession>
<name>A0A7C9RF99_9BRAD</name>
<dbReference type="Proteomes" id="UP000480266">
    <property type="component" value="Unassembled WGS sequence"/>
</dbReference>
<evidence type="ECO:0000313" key="5">
    <source>
        <dbReference type="EMBL" id="NGX95657.1"/>
    </source>
</evidence>
<evidence type="ECO:0000313" key="6">
    <source>
        <dbReference type="Proteomes" id="UP000480266"/>
    </source>
</evidence>
<dbReference type="Pfam" id="PF00216">
    <property type="entry name" value="Bac_DNA_binding"/>
    <property type="match status" value="1"/>
</dbReference>
<dbReference type="PRINTS" id="PR01727">
    <property type="entry name" value="DNABINDINGHU"/>
</dbReference>
<evidence type="ECO:0000256" key="3">
    <source>
        <dbReference type="ARBA" id="ARBA00023125"/>
    </source>
</evidence>
<dbReference type="PANTHER" id="PTHR33175:SF3">
    <property type="entry name" value="DNA-BINDING PROTEIN HU-BETA"/>
    <property type="match status" value="1"/>
</dbReference>
<comment type="caution">
    <text evidence="5">The sequence shown here is derived from an EMBL/GenBank/DDBJ whole genome shotgun (WGS) entry which is preliminary data.</text>
</comment>
<keyword evidence="3 5" id="KW-0238">DNA-binding</keyword>
<dbReference type="GO" id="GO:0005829">
    <property type="term" value="C:cytosol"/>
    <property type="evidence" value="ECO:0007669"/>
    <property type="project" value="TreeGrafter"/>
</dbReference>
<dbReference type="GO" id="GO:0030527">
    <property type="term" value="F:structural constituent of chromatin"/>
    <property type="evidence" value="ECO:0007669"/>
    <property type="project" value="InterPro"/>
</dbReference>
<reference evidence="5" key="1">
    <citation type="submission" date="2020-02" db="EMBL/GenBank/DDBJ databases">
        <title>Draft genome sequence of Candidatus Afipia apatlaquensis IBT-C3, a potential strain for decolorization of textile dyes.</title>
        <authorList>
            <person name="Sanchez-Reyes A."/>
            <person name="Breton-Deval L."/>
            <person name="Mangelson H."/>
            <person name="Sanchez-Flores A."/>
        </authorList>
    </citation>
    <scope>NUCLEOTIDE SEQUENCE [LARGE SCALE GENOMIC DNA]</scope>
    <source>
        <strain evidence="5">IBT-C3</strain>
    </source>
</reference>
<evidence type="ECO:0000256" key="1">
    <source>
        <dbReference type="ARBA" id="ARBA00010529"/>
    </source>
</evidence>
<dbReference type="Gene3D" id="4.10.520.10">
    <property type="entry name" value="IHF-like DNA-binding proteins"/>
    <property type="match status" value="1"/>
</dbReference>
<evidence type="ECO:0000256" key="4">
    <source>
        <dbReference type="RuleBase" id="RU003939"/>
    </source>
</evidence>
<dbReference type="PANTHER" id="PTHR33175">
    <property type="entry name" value="DNA-BINDING PROTEIN HU"/>
    <property type="match status" value="1"/>
</dbReference>
<dbReference type="GO" id="GO:0030261">
    <property type="term" value="P:chromosome condensation"/>
    <property type="evidence" value="ECO:0007669"/>
    <property type="project" value="UniProtKB-KW"/>
</dbReference>
<protein>
    <submittedName>
        <fullName evidence="5">HU family DNA-binding protein</fullName>
    </submittedName>
</protein>
<dbReference type="InterPro" id="IPR000119">
    <property type="entry name" value="Hist_DNA-bd"/>
</dbReference>
<comment type="similarity">
    <text evidence="1 4">Belongs to the bacterial histone-like protein family.</text>
</comment>
<sequence length="99" mass="10700">MAKKAATPATVTLKHLAAALAEEHELSKKTAETILGDLVTKITKHLKKGERIRIVGLGILQVRKRAARMGRNPATGEAIHIKASKKVAFRAAKELKEAV</sequence>
<organism evidence="5 6">
    <name type="scientific">Candidatus Afipia apatlaquensis</name>
    <dbReference type="NCBI Taxonomy" id="2712852"/>
    <lineage>
        <taxon>Bacteria</taxon>
        <taxon>Pseudomonadati</taxon>
        <taxon>Pseudomonadota</taxon>
        <taxon>Alphaproteobacteria</taxon>
        <taxon>Hyphomicrobiales</taxon>
        <taxon>Nitrobacteraceae</taxon>
        <taxon>Afipia</taxon>
    </lineage>
</organism>
<dbReference type="InterPro" id="IPR010992">
    <property type="entry name" value="IHF-like_DNA-bd_dom_sf"/>
</dbReference>
<dbReference type="GO" id="GO:0003677">
    <property type="term" value="F:DNA binding"/>
    <property type="evidence" value="ECO:0007669"/>
    <property type="project" value="UniProtKB-KW"/>
</dbReference>